<reference evidence="6 7" key="1">
    <citation type="submission" date="2018-04" db="EMBL/GenBank/DDBJ databases">
        <title>Thalassorhabdus spongiae gen. nov., sp. nov., isolated from a marine sponge in South-West Iceland.</title>
        <authorList>
            <person name="Knobloch S."/>
            <person name="Daussin A."/>
            <person name="Johannsson R."/>
            <person name="Marteinsson V.T."/>
        </authorList>
    </citation>
    <scope>NUCLEOTIDE SEQUENCE [LARGE SCALE GENOMIC DNA]</scope>
    <source>
        <strain evidence="6 7">Hp12</strain>
    </source>
</reference>
<dbReference type="SUPFAM" id="SSF51215">
    <property type="entry name" value="Regulatory protein AraC"/>
    <property type="match status" value="1"/>
</dbReference>
<evidence type="ECO:0000256" key="2">
    <source>
        <dbReference type="ARBA" id="ARBA00023125"/>
    </source>
</evidence>
<comment type="caution">
    <text evidence="6">The sequence shown here is derived from an EMBL/GenBank/DDBJ whole genome shotgun (WGS) entry which is preliminary data.</text>
</comment>
<keyword evidence="7" id="KW-1185">Reference proteome</keyword>
<name>A0A2V1H709_9GAMM</name>
<accession>A0A2V1H709</accession>
<evidence type="ECO:0000259" key="5">
    <source>
        <dbReference type="PROSITE" id="PS01124"/>
    </source>
</evidence>
<sequence length="324" mass="36333">MNAKLDLTDSDMTHSDRYKMSAGMANTRPEKHPPFHLASSTSNSSNSDSSNIHKPGLEFSKANLSDFSFGKHVHLDYHIGVVSQGVQLFSSRKGIEPLAPGRIALLNPDVVHDGAAQSSDGYSLHVIRLEPQTLQSLMEDLTDKFQLQYLPDTIIDDPKLYRQLLQLHHYSQKPSSSQHPSQQAEPLAWQACWLETMASLFQQYSHLQPKTNFIKNGRGLSLKQKSYLHDYLLADLSAKHKLEDLSALFGISSFQFLRRFQASCGMTPHAYLMSLRIDFSRRLLRQGGKPAAVAAAVGFYDQSHFVHAFRKANGMTPSAYCKQL</sequence>
<dbReference type="AlphaFoldDB" id="A0A2V1H709"/>
<dbReference type="PROSITE" id="PS01124">
    <property type="entry name" value="HTH_ARAC_FAMILY_2"/>
    <property type="match status" value="1"/>
</dbReference>
<dbReference type="InterPro" id="IPR003313">
    <property type="entry name" value="AraC-bd"/>
</dbReference>
<feature type="compositionally biased region" description="Low complexity" evidence="4">
    <location>
        <begin position="39"/>
        <end position="50"/>
    </location>
</feature>
<dbReference type="InterPro" id="IPR018060">
    <property type="entry name" value="HTH_AraC"/>
</dbReference>
<gene>
    <name evidence="6" type="ORF">DC094_04195</name>
</gene>
<dbReference type="RefSeq" id="WP_116685808.1">
    <property type="nucleotide sequence ID" value="NZ_CAWNYD010000001.1"/>
</dbReference>
<dbReference type="InterPro" id="IPR037923">
    <property type="entry name" value="HTH-like"/>
</dbReference>
<keyword evidence="3" id="KW-0804">Transcription</keyword>
<evidence type="ECO:0000256" key="3">
    <source>
        <dbReference type="ARBA" id="ARBA00023163"/>
    </source>
</evidence>
<feature type="domain" description="HTH araC/xylS-type" evidence="5">
    <location>
        <begin position="226"/>
        <end position="323"/>
    </location>
</feature>
<feature type="region of interest" description="Disordered" evidence="4">
    <location>
        <begin position="24"/>
        <end position="52"/>
    </location>
</feature>
<evidence type="ECO:0000256" key="1">
    <source>
        <dbReference type="ARBA" id="ARBA00023015"/>
    </source>
</evidence>
<dbReference type="Pfam" id="PF12833">
    <property type="entry name" value="HTH_18"/>
    <property type="match status" value="1"/>
</dbReference>
<dbReference type="Gene3D" id="1.10.10.60">
    <property type="entry name" value="Homeodomain-like"/>
    <property type="match status" value="2"/>
</dbReference>
<evidence type="ECO:0000313" key="7">
    <source>
        <dbReference type="Proteomes" id="UP000244906"/>
    </source>
</evidence>
<dbReference type="PANTHER" id="PTHR46796:SF11">
    <property type="entry name" value="TRANSCRIPTIONAL REGULATOR-RELATED"/>
    <property type="match status" value="1"/>
</dbReference>
<dbReference type="Proteomes" id="UP000244906">
    <property type="component" value="Unassembled WGS sequence"/>
</dbReference>
<dbReference type="EMBL" id="QDDL01000001">
    <property type="protein sequence ID" value="PVZ72222.1"/>
    <property type="molecule type" value="Genomic_DNA"/>
</dbReference>
<dbReference type="InterPro" id="IPR050204">
    <property type="entry name" value="AraC_XylS_family_regulators"/>
</dbReference>
<keyword evidence="2" id="KW-0238">DNA-binding</keyword>
<organism evidence="6 7">
    <name type="scientific">Pelagibaculum spongiae</name>
    <dbReference type="NCBI Taxonomy" id="2080658"/>
    <lineage>
        <taxon>Bacteria</taxon>
        <taxon>Pseudomonadati</taxon>
        <taxon>Pseudomonadota</taxon>
        <taxon>Gammaproteobacteria</taxon>
        <taxon>Oceanospirillales</taxon>
        <taxon>Pelagibaculum</taxon>
    </lineage>
</organism>
<protein>
    <submittedName>
        <fullName evidence="6">AraC family transcriptional regulator</fullName>
    </submittedName>
</protein>
<evidence type="ECO:0000313" key="6">
    <source>
        <dbReference type="EMBL" id="PVZ72222.1"/>
    </source>
</evidence>
<dbReference type="OrthoDB" id="9809338at2"/>
<proteinExistence type="predicted"/>
<evidence type="ECO:0000256" key="4">
    <source>
        <dbReference type="SAM" id="MobiDB-lite"/>
    </source>
</evidence>
<dbReference type="GO" id="GO:0043565">
    <property type="term" value="F:sequence-specific DNA binding"/>
    <property type="evidence" value="ECO:0007669"/>
    <property type="project" value="InterPro"/>
</dbReference>
<dbReference type="Pfam" id="PF02311">
    <property type="entry name" value="AraC_binding"/>
    <property type="match status" value="1"/>
</dbReference>
<dbReference type="SUPFAM" id="SSF46689">
    <property type="entry name" value="Homeodomain-like"/>
    <property type="match status" value="2"/>
</dbReference>
<dbReference type="PANTHER" id="PTHR46796">
    <property type="entry name" value="HTH-TYPE TRANSCRIPTIONAL ACTIVATOR RHAS-RELATED"/>
    <property type="match status" value="1"/>
</dbReference>
<dbReference type="SMART" id="SM00342">
    <property type="entry name" value="HTH_ARAC"/>
    <property type="match status" value="1"/>
</dbReference>
<dbReference type="GO" id="GO:0003700">
    <property type="term" value="F:DNA-binding transcription factor activity"/>
    <property type="evidence" value="ECO:0007669"/>
    <property type="project" value="InterPro"/>
</dbReference>
<keyword evidence="1" id="KW-0805">Transcription regulation</keyword>
<dbReference type="InterPro" id="IPR009057">
    <property type="entry name" value="Homeodomain-like_sf"/>
</dbReference>